<accession>B8AC55</accession>
<dbReference type="OMA" id="WPMEAHA"/>
<keyword evidence="3" id="KW-1185">Reference proteome</keyword>
<dbReference type="Proteomes" id="UP000007015">
    <property type="component" value="Chromosome 1"/>
</dbReference>
<dbReference type="EMBL" id="CM000126">
    <property type="protein sequence ID" value="EEC70349.1"/>
    <property type="molecule type" value="Genomic_DNA"/>
</dbReference>
<name>B8AC55_ORYSI</name>
<proteinExistence type="predicted"/>
<feature type="region of interest" description="Disordered" evidence="1">
    <location>
        <begin position="1"/>
        <end position="81"/>
    </location>
</feature>
<dbReference type="AlphaFoldDB" id="B8AC55"/>
<sequence length="185" mass="18958">MVDPDSGGARCSDSPVEAGGATGRRLRLAGEEDRWPMEAHARRRVGIGRRRCEVASGGGGRGGPRGGGGWPTGGTTVTGWRGRREEVLRIVGPSSSGRARDNDGGSCGRVGCAADNGEEARPAAKVGAVRGAVGSEGQHDATRDGGTRRIAGVGRRCSGAHMSAEVRQQWSIDVSAVDWQAADGG</sequence>
<evidence type="ECO:0000256" key="1">
    <source>
        <dbReference type="SAM" id="MobiDB-lite"/>
    </source>
</evidence>
<evidence type="ECO:0000313" key="3">
    <source>
        <dbReference type="Proteomes" id="UP000007015"/>
    </source>
</evidence>
<gene>
    <name evidence="2" type="ORF">OsI_01262</name>
</gene>
<feature type="compositionally biased region" description="Basic and acidic residues" evidence="1">
    <location>
        <begin position="28"/>
        <end position="40"/>
    </location>
</feature>
<evidence type="ECO:0000313" key="2">
    <source>
        <dbReference type="EMBL" id="EEC70349.1"/>
    </source>
</evidence>
<dbReference type="Gramene" id="BGIOSGA003189-TA">
    <property type="protein sequence ID" value="BGIOSGA003189-PA"/>
    <property type="gene ID" value="BGIOSGA003189"/>
</dbReference>
<organism evidence="2 3">
    <name type="scientific">Oryza sativa subsp. indica</name>
    <name type="common">Rice</name>
    <dbReference type="NCBI Taxonomy" id="39946"/>
    <lineage>
        <taxon>Eukaryota</taxon>
        <taxon>Viridiplantae</taxon>
        <taxon>Streptophyta</taxon>
        <taxon>Embryophyta</taxon>
        <taxon>Tracheophyta</taxon>
        <taxon>Spermatophyta</taxon>
        <taxon>Magnoliopsida</taxon>
        <taxon>Liliopsida</taxon>
        <taxon>Poales</taxon>
        <taxon>Poaceae</taxon>
        <taxon>BOP clade</taxon>
        <taxon>Oryzoideae</taxon>
        <taxon>Oryzeae</taxon>
        <taxon>Oryzinae</taxon>
        <taxon>Oryza</taxon>
        <taxon>Oryza sativa</taxon>
    </lineage>
</organism>
<feature type="compositionally biased region" description="Gly residues" evidence="1">
    <location>
        <begin position="56"/>
        <end position="72"/>
    </location>
</feature>
<protein>
    <submittedName>
        <fullName evidence="2">Uncharacterized protein</fullName>
    </submittedName>
</protein>
<reference evidence="2 3" key="1">
    <citation type="journal article" date="2005" name="PLoS Biol.">
        <title>The genomes of Oryza sativa: a history of duplications.</title>
        <authorList>
            <person name="Yu J."/>
            <person name="Wang J."/>
            <person name="Lin W."/>
            <person name="Li S."/>
            <person name="Li H."/>
            <person name="Zhou J."/>
            <person name="Ni P."/>
            <person name="Dong W."/>
            <person name="Hu S."/>
            <person name="Zeng C."/>
            <person name="Zhang J."/>
            <person name="Zhang Y."/>
            <person name="Li R."/>
            <person name="Xu Z."/>
            <person name="Li S."/>
            <person name="Li X."/>
            <person name="Zheng H."/>
            <person name="Cong L."/>
            <person name="Lin L."/>
            <person name="Yin J."/>
            <person name="Geng J."/>
            <person name="Li G."/>
            <person name="Shi J."/>
            <person name="Liu J."/>
            <person name="Lv H."/>
            <person name="Li J."/>
            <person name="Wang J."/>
            <person name="Deng Y."/>
            <person name="Ran L."/>
            <person name="Shi X."/>
            <person name="Wang X."/>
            <person name="Wu Q."/>
            <person name="Li C."/>
            <person name="Ren X."/>
            <person name="Wang J."/>
            <person name="Wang X."/>
            <person name="Li D."/>
            <person name="Liu D."/>
            <person name="Zhang X."/>
            <person name="Ji Z."/>
            <person name="Zhao W."/>
            <person name="Sun Y."/>
            <person name="Zhang Z."/>
            <person name="Bao J."/>
            <person name="Han Y."/>
            <person name="Dong L."/>
            <person name="Ji J."/>
            <person name="Chen P."/>
            <person name="Wu S."/>
            <person name="Liu J."/>
            <person name="Xiao Y."/>
            <person name="Bu D."/>
            <person name="Tan J."/>
            <person name="Yang L."/>
            <person name="Ye C."/>
            <person name="Zhang J."/>
            <person name="Xu J."/>
            <person name="Zhou Y."/>
            <person name="Yu Y."/>
            <person name="Zhang B."/>
            <person name="Zhuang S."/>
            <person name="Wei H."/>
            <person name="Liu B."/>
            <person name="Lei M."/>
            <person name="Yu H."/>
            <person name="Li Y."/>
            <person name="Xu H."/>
            <person name="Wei S."/>
            <person name="He X."/>
            <person name="Fang L."/>
            <person name="Zhang Z."/>
            <person name="Zhang Y."/>
            <person name="Huang X."/>
            <person name="Su Z."/>
            <person name="Tong W."/>
            <person name="Li J."/>
            <person name="Tong Z."/>
            <person name="Li S."/>
            <person name="Ye J."/>
            <person name="Wang L."/>
            <person name="Fang L."/>
            <person name="Lei T."/>
            <person name="Chen C."/>
            <person name="Chen H."/>
            <person name="Xu Z."/>
            <person name="Li H."/>
            <person name="Huang H."/>
            <person name="Zhang F."/>
            <person name="Xu H."/>
            <person name="Li N."/>
            <person name="Zhao C."/>
            <person name="Li S."/>
            <person name="Dong L."/>
            <person name="Huang Y."/>
            <person name="Li L."/>
            <person name="Xi Y."/>
            <person name="Qi Q."/>
            <person name="Li W."/>
            <person name="Zhang B."/>
            <person name="Hu W."/>
            <person name="Zhang Y."/>
            <person name="Tian X."/>
            <person name="Jiao Y."/>
            <person name="Liang X."/>
            <person name="Jin J."/>
            <person name="Gao L."/>
            <person name="Zheng W."/>
            <person name="Hao B."/>
            <person name="Liu S."/>
            <person name="Wang W."/>
            <person name="Yuan L."/>
            <person name="Cao M."/>
            <person name="McDermott J."/>
            <person name="Samudrala R."/>
            <person name="Wang J."/>
            <person name="Wong G.K."/>
            <person name="Yang H."/>
        </authorList>
    </citation>
    <scope>NUCLEOTIDE SEQUENCE [LARGE SCALE GENOMIC DNA]</scope>
    <source>
        <strain evidence="3">cv. 93-11</strain>
    </source>
</reference>
<dbReference type="HOGENOM" id="CLU_125693_0_0_1"/>